<evidence type="ECO:0000256" key="1">
    <source>
        <dbReference type="SAM" id="SignalP"/>
    </source>
</evidence>
<accession>A0A315Z9X8</accession>
<dbReference type="InterPro" id="IPR026444">
    <property type="entry name" value="Secre_tail"/>
</dbReference>
<feature type="domain" description="Secretion system C-terminal sorting" evidence="2">
    <location>
        <begin position="48"/>
        <end position="128"/>
    </location>
</feature>
<dbReference type="RefSeq" id="WP_109618825.1">
    <property type="nucleotide sequence ID" value="NZ_QGDO01000003.1"/>
</dbReference>
<evidence type="ECO:0000259" key="2">
    <source>
        <dbReference type="Pfam" id="PF18962"/>
    </source>
</evidence>
<proteinExistence type="predicted"/>
<comment type="caution">
    <text evidence="3">The sequence shown here is derived from an EMBL/GenBank/DDBJ whole genome shotgun (WGS) entry which is preliminary data.</text>
</comment>
<dbReference type="NCBIfam" id="TIGR04183">
    <property type="entry name" value="Por_Secre_tail"/>
    <property type="match status" value="1"/>
</dbReference>
<keyword evidence="4" id="KW-1185">Reference proteome</keyword>
<organism evidence="3 4">
    <name type="scientific">Sediminitomix flava</name>
    <dbReference type="NCBI Taxonomy" id="379075"/>
    <lineage>
        <taxon>Bacteria</taxon>
        <taxon>Pseudomonadati</taxon>
        <taxon>Bacteroidota</taxon>
        <taxon>Cytophagia</taxon>
        <taxon>Cytophagales</taxon>
        <taxon>Flammeovirgaceae</taxon>
        <taxon>Sediminitomix</taxon>
    </lineage>
</organism>
<dbReference type="OrthoDB" id="1238446at2"/>
<dbReference type="PROSITE" id="PS51257">
    <property type="entry name" value="PROKAR_LIPOPROTEIN"/>
    <property type="match status" value="1"/>
</dbReference>
<dbReference type="AlphaFoldDB" id="A0A315Z9X8"/>
<evidence type="ECO:0000313" key="4">
    <source>
        <dbReference type="Proteomes" id="UP000245535"/>
    </source>
</evidence>
<evidence type="ECO:0000313" key="3">
    <source>
        <dbReference type="EMBL" id="PWJ42140.1"/>
    </source>
</evidence>
<sequence>MIRNYQSRKKGLLFCLLLVLSCFSTSFASFPTVLTFSEIDTDLTFEVSPNPSSGDHIKLVIESVEEIDALEVIIYDTIGGIVFKELTQIGQKNEKTVFSISPKDKLTPGLYFLSLKTHDKKVTKRLIII</sequence>
<gene>
    <name evidence="3" type="ORF">BC781_103390</name>
</gene>
<keyword evidence="1" id="KW-0732">Signal</keyword>
<dbReference type="Pfam" id="PF18962">
    <property type="entry name" value="Por_Secre_tail"/>
    <property type="match status" value="1"/>
</dbReference>
<reference evidence="3 4" key="1">
    <citation type="submission" date="2018-03" db="EMBL/GenBank/DDBJ databases">
        <title>Genomic Encyclopedia of Archaeal and Bacterial Type Strains, Phase II (KMG-II): from individual species to whole genera.</title>
        <authorList>
            <person name="Goeker M."/>
        </authorList>
    </citation>
    <scope>NUCLEOTIDE SEQUENCE [LARGE SCALE GENOMIC DNA]</scope>
    <source>
        <strain evidence="3 4">DSM 28229</strain>
    </source>
</reference>
<dbReference type="Proteomes" id="UP000245535">
    <property type="component" value="Unassembled WGS sequence"/>
</dbReference>
<protein>
    <submittedName>
        <fullName evidence="3">Putative secreted protein (Por secretion system target)</fullName>
    </submittedName>
</protein>
<name>A0A315Z9X8_SEDFL</name>
<dbReference type="EMBL" id="QGDO01000003">
    <property type="protein sequence ID" value="PWJ42140.1"/>
    <property type="molecule type" value="Genomic_DNA"/>
</dbReference>
<feature type="chain" id="PRO_5016354721" evidence="1">
    <location>
        <begin position="29"/>
        <end position="129"/>
    </location>
</feature>
<feature type="signal peptide" evidence="1">
    <location>
        <begin position="1"/>
        <end position="28"/>
    </location>
</feature>